<keyword evidence="3" id="KW-0378">Hydrolase</keyword>
<gene>
    <name evidence="8" type="ORF">Cboi02_000339500</name>
</gene>
<evidence type="ECO:0000313" key="8">
    <source>
        <dbReference type="EMBL" id="GME71901.1"/>
    </source>
</evidence>
<evidence type="ECO:0000259" key="7">
    <source>
        <dbReference type="PROSITE" id="PS50056"/>
    </source>
</evidence>
<feature type="active site" description="Phosphocysteine intermediate" evidence="5">
    <location>
        <position position="114"/>
    </location>
</feature>
<dbReference type="SUPFAM" id="SSF52799">
    <property type="entry name" value="(Phosphotyrosine protein) phosphatases II"/>
    <property type="match status" value="1"/>
</dbReference>
<keyword evidence="9" id="KW-1185">Reference proteome</keyword>
<comment type="caution">
    <text evidence="8">The sequence shown here is derived from an EMBL/GenBank/DDBJ whole genome shotgun (WGS) entry which is preliminary data.</text>
</comment>
<comment type="similarity">
    <text evidence="1">Belongs to the protein-tyrosine phosphatase family. Non-receptor class dual specificity subfamily.</text>
</comment>
<dbReference type="Proteomes" id="UP001165120">
    <property type="component" value="Unassembled WGS sequence"/>
</dbReference>
<dbReference type="EC" id="3.1.3.48" evidence="2"/>
<proteinExistence type="inferred from homology"/>
<evidence type="ECO:0000256" key="5">
    <source>
        <dbReference type="PIRSR" id="PIRSR000941-50"/>
    </source>
</evidence>
<dbReference type="InterPro" id="IPR029021">
    <property type="entry name" value="Prot-tyrosine_phosphatase-like"/>
</dbReference>
<feature type="domain" description="Tyrosine specific protein phosphatases" evidence="7">
    <location>
        <begin position="77"/>
        <end position="152"/>
    </location>
</feature>
<dbReference type="AlphaFoldDB" id="A0A9W6T1T3"/>
<name>A0A9W6T1T3_CANBO</name>
<dbReference type="PIRSF" id="PIRSF000941">
    <property type="entry name" value="DUSP12"/>
    <property type="match status" value="1"/>
</dbReference>
<dbReference type="Gene3D" id="3.90.190.10">
    <property type="entry name" value="Protein tyrosine phosphatase superfamily"/>
    <property type="match status" value="1"/>
</dbReference>
<dbReference type="EMBL" id="BSXN01001165">
    <property type="protein sequence ID" value="GME71901.1"/>
    <property type="molecule type" value="Genomic_DNA"/>
</dbReference>
<evidence type="ECO:0000259" key="6">
    <source>
        <dbReference type="PROSITE" id="PS50054"/>
    </source>
</evidence>
<dbReference type="PROSITE" id="PS50056">
    <property type="entry name" value="TYR_PHOSPHATASE_2"/>
    <property type="match status" value="1"/>
</dbReference>
<dbReference type="SMART" id="SM00195">
    <property type="entry name" value="DSPc"/>
    <property type="match status" value="1"/>
</dbReference>
<protein>
    <recommendedName>
        <fullName evidence="2">protein-tyrosine-phosphatase</fullName>
        <ecNumber evidence="2">3.1.3.48</ecNumber>
    </recommendedName>
</protein>
<dbReference type="InterPro" id="IPR016278">
    <property type="entry name" value="DUSP12"/>
</dbReference>
<dbReference type="PANTHER" id="PTHR45848">
    <property type="entry name" value="DUAL SPECIFICITY PROTEIN PHOSPHATASE 12 FAMILY MEMBER"/>
    <property type="match status" value="1"/>
</dbReference>
<accession>A0A9W6T1T3</accession>
<dbReference type="GO" id="GO:0004725">
    <property type="term" value="F:protein tyrosine phosphatase activity"/>
    <property type="evidence" value="ECO:0007669"/>
    <property type="project" value="UniProtKB-EC"/>
</dbReference>
<reference evidence="8" key="1">
    <citation type="submission" date="2023-04" db="EMBL/GenBank/DDBJ databases">
        <title>Candida boidinii NBRC 10035.</title>
        <authorList>
            <person name="Ichikawa N."/>
            <person name="Sato H."/>
            <person name="Tonouchi N."/>
        </authorList>
    </citation>
    <scope>NUCLEOTIDE SEQUENCE</scope>
    <source>
        <strain evidence="8">NBRC 10035</strain>
    </source>
</reference>
<sequence length="367" mass="42276">MSENLKAEAESQGIYRILGGIYLSNIDPFVKQIDLDGKYGIQNIVSVIREDLPSKYRKSPYNLLHIPIDDDPQENILQYLHQTNEFLSDKLFGEQIAQNEGKKHVHKGKVLLHCQAGCSRSVAILSAFLMKYYGMSLKVALYAIRRVKDDILPNDGFVQQLEFFDDLGKNDDVEHLNSDPRYVQFVLSNKVNKEENILNILQDEGFHWNTSAEKDENDEEVPGNEEYMILSCKRCRKVLADSTAYVSHIPPRLNGDEENKEMFFRRNAYKSRRIINLQQGSLDCTHHFVEPLNWMKEELLKGELEGKFSCPKCDAKVGGYSWKGSRCSCGKWMIPAIHIQKAKVDEKKRKMVLPNKVSNLEKQEETK</sequence>
<dbReference type="GO" id="GO:0008138">
    <property type="term" value="F:protein tyrosine/serine/threonine phosphatase activity"/>
    <property type="evidence" value="ECO:0007669"/>
    <property type="project" value="InterPro"/>
</dbReference>
<organism evidence="8 9">
    <name type="scientific">Candida boidinii</name>
    <name type="common">Yeast</name>
    <dbReference type="NCBI Taxonomy" id="5477"/>
    <lineage>
        <taxon>Eukaryota</taxon>
        <taxon>Fungi</taxon>
        <taxon>Dikarya</taxon>
        <taxon>Ascomycota</taxon>
        <taxon>Saccharomycotina</taxon>
        <taxon>Pichiomycetes</taxon>
        <taxon>Pichiales</taxon>
        <taxon>Pichiaceae</taxon>
        <taxon>Ogataea</taxon>
        <taxon>Ogataea/Candida clade</taxon>
    </lineage>
</organism>
<dbReference type="Pfam" id="PF00782">
    <property type="entry name" value="DSPc"/>
    <property type="match status" value="1"/>
</dbReference>
<keyword evidence="4" id="KW-0904">Protein phosphatase</keyword>
<feature type="domain" description="Tyrosine-protein phosphatase" evidence="6">
    <location>
        <begin position="13"/>
        <end position="170"/>
    </location>
</feature>
<dbReference type="InterPro" id="IPR000340">
    <property type="entry name" value="Dual-sp_phosphatase_cat-dom"/>
</dbReference>
<evidence type="ECO:0000313" key="9">
    <source>
        <dbReference type="Proteomes" id="UP001165120"/>
    </source>
</evidence>
<dbReference type="GO" id="GO:0005634">
    <property type="term" value="C:nucleus"/>
    <property type="evidence" value="ECO:0007669"/>
    <property type="project" value="TreeGrafter"/>
</dbReference>
<dbReference type="PANTHER" id="PTHR45848:SF4">
    <property type="entry name" value="DUAL SPECIFICITY PROTEIN PHOSPHATASE 12"/>
    <property type="match status" value="1"/>
</dbReference>
<evidence type="ECO:0000256" key="3">
    <source>
        <dbReference type="ARBA" id="ARBA00022801"/>
    </source>
</evidence>
<dbReference type="InterPro" id="IPR020422">
    <property type="entry name" value="TYR_PHOSPHATASE_DUAL_dom"/>
</dbReference>
<evidence type="ECO:0000256" key="2">
    <source>
        <dbReference type="ARBA" id="ARBA00013064"/>
    </source>
</evidence>
<dbReference type="PROSITE" id="PS50054">
    <property type="entry name" value="TYR_PHOSPHATASE_DUAL"/>
    <property type="match status" value="1"/>
</dbReference>
<evidence type="ECO:0000256" key="1">
    <source>
        <dbReference type="ARBA" id="ARBA00008601"/>
    </source>
</evidence>
<dbReference type="InterPro" id="IPR000387">
    <property type="entry name" value="Tyr_Pase_dom"/>
</dbReference>
<evidence type="ECO:0000256" key="4">
    <source>
        <dbReference type="ARBA" id="ARBA00022912"/>
    </source>
</evidence>